<keyword evidence="1" id="KW-0472">Membrane</keyword>
<dbReference type="AlphaFoldDB" id="A0AA86YNL3"/>
<proteinExistence type="predicted"/>
<evidence type="ECO:0000256" key="1">
    <source>
        <dbReference type="SAM" id="Phobius"/>
    </source>
</evidence>
<gene>
    <name evidence="2" type="ORF">PROSTU_01037</name>
</gene>
<keyword evidence="1" id="KW-1133">Transmembrane helix</keyword>
<evidence type="ECO:0000313" key="2">
    <source>
        <dbReference type="EMBL" id="EDU61056.1"/>
    </source>
</evidence>
<sequence length="159" mass="18119">MELEKLKSKLDIKNWNELKNNDDKRNYLFEIIKEENFSESDVLSLMNAIPNFIQLQKDQIDGLKSIISSVKEVQKDALKGMTSTLDSAYQLLSQIVNMAETDELRLKCAEITLELAKYSHDISNKINEANESNNQTYKSLAVAVSSVVVIIAGLFFRRK</sequence>
<reference evidence="3" key="2">
    <citation type="submission" date="2008-04" db="EMBL/GenBank/DDBJ databases">
        <title>Draft genome sequence of Providencia stuartii(ATCC 25827).</title>
        <authorList>
            <person name="Sudarsanam P."/>
            <person name="Ley R."/>
            <person name="Guruge J."/>
            <person name="Turnbaugh P.J."/>
            <person name="Mahowald M."/>
            <person name="Liep D."/>
            <person name="Gordon J."/>
        </authorList>
    </citation>
    <scope>NUCLEOTIDE SEQUENCE [LARGE SCALE GENOMIC DNA]</scope>
    <source>
        <strain evidence="3">ATCC 25827</strain>
    </source>
</reference>
<reference evidence="2 3" key="3">
    <citation type="submission" date="2008-05" db="EMBL/GenBank/DDBJ databases">
        <authorList>
            <person name="Fulton L."/>
            <person name="Clifton S."/>
            <person name="Fulton B."/>
            <person name="Xu J."/>
            <person name="Minx P."/>
            <person name="Pepin K.H."/>
            <person name="Johnson M."/>
            <person name="Thiruvilangam P."/>
            <person name="Bhonagiri V."/>
            <person name="Nash W.E."/>
            <person name="Mardis E.R."/>
            <person name="Wilson R.K."/>
        </authorList>
    </citation>
    <scope>NUCLEOTIDE SEQUENCE [LARGE SCALE GENOMIC DNA]</scope>
    <source>
        <strain evidence="2 3">ATCC 25827</strain>
    </source>
</reference>
<name>A0AA86YNL3_PROST</name>
<comment type="caution">
    <text evidence="2">The sequence shown here is derived from an EMBL/GenBank/DDBJ whole genome shotgun (WGS) entry which is preliminary data.</text>
</comment>
<reference evidence="3" key="1">
    <citation type="submission" date="2008-04" db="EMBL/GenBank/DDBJ databases">
        <title>Draft genome sequence of Providencia stuartii (ATCC 25827).</title>
        <authorList>
            <person name="Sudarsanam P."/>
            <person name="Ley R."/>
            <person name="Guruge J."/>
            <person name="Turnbaugh P.J."/>
            <person name="Mahowald M."/>
            <person name="Liep D."/>
            <person name="Gordon J."/>
        </authorList>
    </citation>
    <scope>NUCLEOTIDE SEQUENCE [LARGE SCALE GENOMIC DNA]</scope>
    <source>
        <strain evidence="3">ATCC 25827</strain>
    </source>
</reference>
<organism evidence="2 3">
    <name type="scientific">Providencia stuartii ATCC 25827</name>
    <dbReference type="NCBI Taxonomy" id="471874"/>
    <lineage>
        <taxon>Bacteria</taxon>
        <taxon>Pseudomonadati</taxon>
        <taxon>Pseudomonadota</taxon>
        <taxon>Gammaproteobacteria</taxon>
        <taxon>Enterobacterales</taxon>
        <taxon>Morganellaceae</taxon>
        <taxon>Providencia</taxon>
    </lineage>
</organism>
<dbReference type="EMBL" id="ABJD02000085">
    <property type="protein sequence ID" value="EDU61056.1"/>
    <property type="molecule type" value="Genomic_DNA"/>
</dbReference>
<dbReference type="Proteomes" id="UP000004506">
    <property type="component" value="Unassembled WGS sequence"/>
</dbReference>
<accession>A0AA86YNL3</accession>
<keyword evidence="1" id="KW-0812">Transmembrane</keyword>
<evidence type="ECO:0000313" key="3">
    <source>
        <dbReference type="Proteomes" id="UP000004506"/>
    </source>
</evidence>
<dbReference type="RefSeq" id="WP_004917479.1">
    <property type="nucleotide sequence ID" value="NZ_DS607662.1"/>
</dbReference>
<feature type="transmembrane region" description="Helical" evidence="1">
    <location>
        <begin position="137"/>
        <end position="156"/>
    </location>
</feature>
<protein>
    <submittedName>
        <fullName evidence="2">Uncharacterized protein</fullName>
    </submittedName>
</protein>